<reference evidence="2" key="1">
    <citation type="submission" date="2018-05" db="EMBL/GenBank/DDBJ databases">
        <authorList>
            <person name="Lanie J.A."/>
            <person name="Ng W.-L."/>
            <person name="Kazmierczak K.M."/>
            <person name="Andrzejewski T.M."/>
            <person name="Davidsen T.M."/>
            <person name="Wayne K.J."/>
            <person name="Tettelin H."/>
            <person name="Glass J.I."/>
            <person name="Rusch D."/>
            <person name="Podicherti R."/>
            <person name="Tsui H.-C.T."/>
            <person name="Winkler M.E."/>
        </authorList>
    </citation>
    <scope>NUCLEOTIDE SEQUENCE</scope>
</reference>
<gene>
    <name evidence="2" type="ORF">METZ01_LOCUS18641</name>
</gene>
<dbReference type="InterPro" id="IPR017946">
    <property type="entry name" value="PLC-like_Pdiesterase_TIM-brl"/>
</dbReference>
<dbReference type="PROSITE" id="PS51704">
    <property type="entry name" value="GP_PDE"/>
    <property type="match status" value="1"/>
</dbReference>
<dbReference type="Gene3D" id="3.20.20.190">
    <property type="entry name" value="Phosphatidylinositol (PI) phosphodiesterase"/>
    <property type="match status" value="1"/>
</dbReference>
<evidence type="ECO:0000259" key="1">
    <source>
        <dbReference type="PROSITE" id="PS51704"/>
    </source>
</evidence>
<sequence length="279" mass="31777">MELPSWLESRLMQICDSIFAIVPQQVPTLENLGKCKIISHRGQHDNITVFENTLSAFDHALETAGIWGIELDFRWTKDLHPVVAHDPDLQRLFGSNLRIAETTLAELKQHCPLVPTLEEVLLRYGGKLHLMVEAKEEHYPQPEKQNMILKELFAPLKPREDFHLLSLDPEMLVLVKFVDTSAKIPVADFNAKTLSKISLNEKYAGLGGHYLLLHKKIVKQHLDCGQKIGVGYPKSKNNLFREINRGVEWIFCNDAVGVSDILQTELKKAQLLVDSRNFK</sequence>
<protein>
    <recommendedName>
        <fullName evidence="1">GP-PDE domain-containing protein</fullName>
    </recommendedName>
</protein>
<dbReference type="PANTHER" id="PTHR46211:SF14">
    <property type="entry name" value="GLYCEROPHOSPHODIESTER PHOSPHODIESTERASE"/>
    <property type="match status" value="1"/>
</dbReference>
<dbReference type="InterPro" id="IPR030395">
    <property type="entry name" value="GP_PDE_dom"/>
</dbReference>
<proteinExistence type="predicted"/>
<accession>A0A381PHX6</accession>
<dbReference type="PANTHER" id="PTHR46211">
    <property type="entry name" value="GLYCEROPHOSPHORYL DIESTER PHOSPHODIESTERASE"/>
    <property type="match status" value="1"/>
</dbReference>
<evidence type="ECO:0000313" key="2">
    <source>
        <dbReference type="EMBL" id="SUZ65787.1"/>
    </source>
</evidence>
<dbReference type="AlphaFoldDB" id="A0A381PHX6"/>
<dbReference type="GO" id="GO:0008081">
    <property type="term" value="F:phosphoric diester hydrolase activity"/>
    <property type="evidence" value="ECO:0007669"/>
    <property type="project" value="InterPro"/>
</dbReference>
<dbReference type="Pfam" id="PF03009">
    <property type="entry name" value="GDPD"/>
    <property type="match status" value="1"/>
</dbReference>
<dbReference type="GO" id="GO:0006629">
    <property type="term" value="P:lipid metabolic process"/>
    <property type="evidence" value="ECO:0007669"/>
    <property type="project" value="InterPro"/>
</dbReference>
<dbReference type="SUPFAM" id="SSF51695">
    <property type="entry name" value="PLC-like phosphodiesterases"/>
    <property type="match status" value="1"/>
</dbReference>
<feature type="domain" description="GP-PDE" evidence="1">
    <location>
        <begin position="35"/>
        <end position="268"/>
    </location>
</feature>
<dbReference type="EMBL" id="UINC01000968">
    <property type="protein sequence ID" value="SUZ65787.1"/>
    <property type="molecule type" value="Genomic_DNA"/>
</dbReference>
<organism evidence="2">
    <name type="scientific">marine metagenome</name>
    <dbReference type="NCBI Taxonomy" id="408172"/>
    <lineage>
        <taxon>unclassified sequences</taxon>
        <taxon>metagenomes</taxon>
        <taxon>ecological metagenomes</taxon>
    </lineage>
</organism>
<name>A0A381PHX6_9ZZZZ</name>